<dbReference type="Gene3D" id="1.20.58.530">
    <property type="match status" value="1"/>
</dbReference>
<dbReference type="Gene3D" id="1.20.5.370">
    <property type="match status" value="4"/>
</dbReference>
<dbReference type="FunFam" id="3.40.850.10:FF:000024">
    <property type="entry name" value="Myosin heavy chain, isoform J"/>
    <property type="match status" value="1"/>
</dbReference>
<feature type="region of interest" description="Actin-binding" evidence="21">
    <location>
        <begin position="656"/>
        <end position="678"/>
    </location>
</feature>
<evidence type="ECO:0000256" key="1">
    <source>
        <dbReference type="ARBA" id="ARBA00004204"/>
    </source>
</evidence>
<feature type="coiled-coil region" evidence="22">
    <location>
        <begin position="1452"/>
        <end position="1908"/>
    </location>
</feature>
<dbReference type="InterPro" id="IPR036961">
    <property type="entry name" value="Kinesin_motor_dom_sf"/>
</dbReference>
<evidence type="ECO:0000256" key="22">
    <source>
        <dbReference type="SAM" id="Coils"/>
    </source>
</evidence>
<dbReference type="PANTHER" id="PTHR45615">
    <property type="entry name" value="MYOSIN HEAVY CHAIN, NON-MUSCLE"/>
    <property type="match status" value="1"/>
</dbReference>
<keyword evidence="12 21" id="KW-0505">Motor protein</keyword>
<evidence type="ECO:0000256" key="7">
    <source>
        <dbReference type="ARBA" id="ARBA00022741"/>
    </source>
</evidence>
<dbReference type="FunFam" id="1.20.5.340:FF:000003">
    <property type="entry name" value="Myosin heavy chain"/>
    <property type="match status" value="1"/>
</dbReference>
<dbReference type="FunFam" id="1.20.5.340:FF:000004">
    <property type="entry name" value="Myosin heavy chain"/>
    <property type="match status" value="1"/>
</dbReference>
<evidence type="ECO:0000256" key="18">
    <source>
        <dbReference type="ARBA" id="ARBA00041905"/>
    </source>
</evidence>
<keyword evidence="5" id="KW-0963">Cytoplasm</keyword>
<dbReference type="CDD" id="cd01377">
    <property type="entry name" value="MYSc_class_II"/>
    <property type="match status" value="1"/>
</dbReference>
<dbReference type="GO" id="GO:0060048">
    <property type="term" value="P:cardiac muscle contraction"/>
    <property type="evidence" value="ECO:0007669"/>
    <property type="project" value="TreeGrafter"/>
</dbReference>
<feature type="coiled-coil region" evidence="22">
    <location>
        <begin position="841"/>
        <end position="1038"/>
    </location>
</feature>
<dbReference type="Gene3D" id="1.20.5.340">
    <property type="match status" value="5"/>
</dbReference>
<reference evidence="25" key="1">
    <citation type="submission" date="2025-08" db="UniProtKB">
        <authorList>
            <consortium name="Ensembl"/>
        </authorList>
    </citation>
    <scope>IDENTIFICATION</scope>
</reference>
<evidence type="ECO:0000256" key="17">
    <source>
        <dbReference type="ARBA" id="ARBA00041438"/>
    </source>
</evidence>
<dbReference type="GO" id="GO:0051015">
    <property type="term" value="F:actin filament binding"/>
    <property type="evidence" value="ECO:0007669"/>
    <property type="project" value="InterPro"/>
</dbReference>
<dbReference type="GO" id="GO:0045214">
    <property type="term" value="P:sarcomere organization"/>
    <property type="evidence" value="ECO:0007669"/>
    <property type="project" value="TreeGrafter"/>
</dbReference>
<dbReference type="FunFam" id="1.20.58.530:FF:000001">
    <property type="entry name" value="Myosin heavy chain"/>
    <property type="match status" value="1"/>
</dbReference>
<comment type="function">
    <text evidence="15">Myosins are actin-based motor molecules with ATPase activity essential for muscle contraction. Forms regular bipolar thick filaments that, together with actin thin filaments, constitute the fundamental contractile unit of skeletal and cardiac muscle.</text>
</comment>
<dbReference type="FunFam" id="1.20.5.4820:FF:000001">
    <property type="entry name" value="Myosin heavy chain"/>
    <property type="match status" value="1"/>
</dbReference>
<keyword evidence="3" id="KW-0787">Thick filament</keyword>
<dbReference type="Pfam" id="PF02736">
    <property type="entry name" value="Myosin_N"/>
    <property type="match status" value="1"/>
</dbReference>
<comment type="similarity">
    <text evidence="2 21">Belongs to the TRAFAC class myosin-kinesin ATPase superfamily. Myosin family.</text>
</comment>
<evidence type="ECO:0000259" key="23">
    <source>
        <dbReference type="PROSITE" id="PS51456"/>
    </source>
</evidence>
<keyword evidence="9" id="KW-0112">Calmodulin-binding</keyword>
<feature type="binding site" evidence="21">
    <location>
        <begin position="179"/>
        <end position="186"/>
    </location>
    <ligand>
        <name>ATP</name>
        <dbReference type="ChEBI" id="CHEBI:30616"/>
    </ligand>
</feature>
<keyword evidence="8 21" id="KW-0067">ATP-binding</keyword>
<dbReference type="FunFam" id="2.30.30.360:FF:000001">
    <property type="entry name" value="Myosin heavy chain"/>
    <property type="match status" value="1"/>
</dbReference>
<evidence type="ECO:0000256" key="14">
    <source>
        <dbReference type="ARBA" id="ARBA00023203"/>
    </source>
</evidence>
<evidence type="ECO:0000256" key="4">
    <source>
        <dbReference type="ARBA" id="ARBA00022481"/>
    </source>
</evidence>
<dbReference type="SUPFAM" id="SSF52540">
    <property type="entry name" value="P-loop containing nucleoside triphosphate hydrolases"/>
    <property type="match status" value="1"/>
</dbReference>
<keyword evidence="10 22" id="KW-0175">Coiled coil</keyword>
<dbReference type="GO" id="GO:0007512">
    <property type="term" value="P:adult heart development"/>
    <property type="evidence" value="ECO:0007669"/>
    <property type="project" value="TreeGrafter"/>
</dbReference>
<dbReference type="Gene3D" id="1.10.10.820">
    <property type="match status" value="1"/>
</dbReference>
<keyword evidence="4" id="KW-0488">Methylation</keyword>
<evidence type="ECO:0000256" key="2">
    <source>
        <dbReference type="ARBA" id="ARBA00008314"/>
    </source>
</evidence>
<evidence type="ECO:0000256" key="12">
    <source>
        <dbReference type="ARBA" id="ARBA00023175"/>
    </source>
</evidence>
<sequence length="1923" mass="222145">MGDAEMSVFGAAAPYLRKSDRERLEAQTRPFDMKKECFVPDPEKEFVKASVTSREGDKVTVQTETGKTLTFKDSQILQQNPPKFDKIEDMAMLTFLHEPAVLFNLKERYAAWMIYTYSGLFCVTVNPYKWLPVYNQEVVIAYRGKKRSEAPPHIFSISDNAYQYMLAGKSDNEITALLGESGAGKTVNTKRVIQYFASIAASGSKKEAINQNKVMQGTLEDQIIQANPALEAFGNAKTIRNDNSSRFGKFIRIHFDTRGKLASADIETYLLEKSRVTFQLKAERDYHIFYQILSNKKPEILEMLLVTPNPYDYSFISQGETTVPSIDDAEELMATDSAFDVLGFTQDEKNSVYKLTGAIMHYGNMKFKQKQREEQAEADGTEDADKSAYLMGLNSADLIKGLCHPRVKVGNEWVTKGQNVQQVYYAVGALSKAVYEKMFLWMVVRINQSLETKQPRQYFIGVLDIAGFEIFDFNTFEQLCINFTNEKLQQFFNHHMFVLEQEEYKKEGIEWEFIDFGMDLQACIDLIEKPMGIMSILEEECMFPKATDATFKAKLYDNHLGKSSNFQKPRIVKGKAEAHFALVHYAGTVDYNINNWLVKNKDPLNETVVGLYQKSSLKLLSNLFANYAIGEPGLHWSKKKKGSSFQTVSALHRENLNKLMTNLRSTHPHFVRCIIPNETKTPGAMDNPLVMHQLRCNGVLEGIRICRKGFPNRILYGDFKQRYRILNPSAIPEGQFIDSRKGAEKLLGSLDIDIQQYRFGHTKVFFKAGLLGQLEEMRDERLSKIITGIQARSRGLLSRIEYQKMVERRDALLVIQWNVRAFMSVKNWPWMKLFFKIKPLLRSAEAEKEMANMKEEFLKLKEAYAKSEARRKELEEKMVSLLQEKNDLQLQVQAEQDNLCDAEERCEGLIKNKIQMEAKTKELTERLEDEEEINAELTAKKRKLEDECSELKKDIDDLELTLAKVEKEKHATENKVKNLTEEMAALDEIIAKLTKEKKALQEAHQQALDDLQSEEDKVNTLTKAKVKLEQQVDDVSTDIPRCQKLISRRYPPNKKINKEENLKDFEISQLNSKIEDEQAMIAQLQKKLKELQARVEELEEELEAERAARAKVEKQRADLARELEEISERLEEAGGATAAQIEMNKKREAEFQKLRRDLEEATLHHEATAAALRKKQADSVAELGEQIDNLQRVKQKLEKEKSELKLELDDVVSSMEHIVKSKTNLEKMSRTLEDQMNEYRNKCEENQRSLNDFSTQKAKLQAENDELSRQLEEKESLIFQLTRGKQSYSQQLEDLKRQLEEEVKAKNALAHAVQSVRHDSDLLREQYEEEQEAKAELQRSLSKANAEVAQWRTKYETDAIQRTEELEEAKKKLAQRLQDAEEAVEAVNAKCSSLEKTKHRLQNEIEDLMVDMERSNAAAAALDKKQRNFDKVNLNKHSINRKLYHHESQCELESSQKEARSLSTELFKLKNSYEESLDHLETLKRENKILQEEITDLTEQLGESGKTVHELEKVRKQLEQEKAEIQAALEEAEGSLEHEEGKILRAQLEFNQIKADIERKLTEKDEEMEQSKRNLLRTIDTLQSSLESETRSRNEALRVKKKMEGDLNEMEIQLSQANRQAAEAQKQLKSLHANLKDCQLQLDDSQRANDDLKENTAIVERRNVLLQAELEELRNVLEQTERGRKLAEQELLDVSERVQLLHSQNTSLLNQKKKLEADTCQLQTEVEDAIQECRNAEEKAKKAITDAAMMAEELKKEQDTSAHLERMKKNMEQTIKDLQHRLDEAEQIAMKGGKKQVQKLEARVRELESEIEAEQKRSSESVKGIRKYERRIKELTYQTEEDRKNIARLQDLVDKLQLKVKAYKRAAEDAEEQASVHLGKFRKLQHELDEASERADIAESQVNKMRAKSREPEEELMRRAIWY</sequence>
<organism evidence="25 26">
    <name type="scientific">Astyanax mexicanus</name>
    <name type="common">Blind cave fish</name>
    <name type="synonym">Astyanax fasciatus mexicanus</name>
    <dbReference type="NCBI Taxonomy" id="7994"/>
    <lineage>
        <taxon>Eukaryota</taxon>
        <taxon>Metazoa</taxon>
        <taxon>Chordata</taxon>
        <taxon>Craniata</taxon>
        <taxon>Vertebrata</taxon>
        <taxon>Euteleostomi</taxon>
        <taxon>Actinopterygii</taxon>
        <taxon>Neopterygii</taxon>
        <taxon>Teleostei</taxon>
        <taxon>Ostariophysi</taxon>
        <taxon>Characiformes</taxon>
        <taxon>Characoidei</taxon>
        <taxon>Acestrorhamphidae</taxon>
        <taxon>Acestrorhamphinae</taxon>
        <taxon>Astyanax</taxon>
    </lineage>
</organism>
<dbReference type="FunFam" id="1.10.10.820:FF:000001">
    <property type="entry name" value="Myosin heavy chain"/>
    <property type="match status" value="1"/>
</dbReference>
<dbReference type="InterPro" id="IPR002928">
    <property type="entry name" value="Myosin_tail"/>
</dbReference>
<dbReference type="SUPFAM" id="SSF90257">
    <property type="entry name" value="Myosin rod fragments"/>
    <property type="match status" value="4"/>
</dbReference>
<comment type="subunit">
    <text evidence="20">Muscle myosin is a hexameric protein that consists of 2 heavy chain subunits (MHC), 2 alkali light chain subunits (MLC) and 2 regulatory light chain subunits (MLC-2). Interacts with ECPAS. Interacts (via C-terminus) with LRRC39.</text>
</comment>
<dbReference type="FunFam" id="1.20.5.370:FF:000008">
    <property type="entry name" value="Myosin heavy chain"/>
    <property type="match status" value="1"/>
</dbReference>
<dbReference type="InterPro" id="IPR004009">
    <property type="entry name" value="SH3_Myosin"/>
</dbReference>
<dbReference type="Gene3D" id="3.40.850.10">
    <property type="entry name" value="Kinesin motor domain"/>
    <property type="match status" value="1"/>
</dbReference>
<dbReference type="GO" id="GO:0005516">
    <property type="term" value="F:calmodulin binding"/>
    <property type="evidence" value="ECO:0007669"/>
    <property type="project" value="UniProtKB-KW"/>
</dbReference>
<evidence type="ECO:0000256" key="5">
    <source>
        <dbReference type="ARBA" id="ARBA00022490"/>
    </source>
</evidence>
<proteinExistence type="inferred from homology"/>
<dbReference type="InterPro" id="IPR014751">
    <property type="entry name" value="XRCC4-like_C"/>
</dbReference>
<evidence type="ECO:0000256" key="20">
    <source>
        <dbReference type="ARBA" id="ARBA00046736"/>
    </source>
</evidence>
<dbReference type="GO" id="GO:0016460">
    <property type="term" value="C:myosin II complex"/>
    <property type="evidence" value="ECO:0007669"/>
    <property type="project" value="TreeGrafter"/>
</dbReference>
<keyword evidence="14 21" id="KW-0009">Actin-binding</keyword>
<keyword evidence="6" id="KW-0597">Phosphoprotein</keyword>
<dbReference type="GO" id="GO:0032982">
    <property type="term" value="C:myosin filament"/>
    <property type="evidence" value="ECO:0007669"/>
    <property type="project" value="UniProtKB-KW"/>
</dbReference>
<evidence type="ECO:0000256" key="15">
    <source>
        <dbReference type="ARBA" id="ARBA00037090"/>
    </source>
</evidence>
<dbReference type="Gene3D" id="2.30.30.360">
    <property type="entry name" value="Myosin S1 fragment, N-terminal"/>
    <property type="match status" value="1"/>
</dbReference>
<dbReference type="FunFam" id="1.20.5.370:FF:000003">
    <property type="entry name" value="Myosin heavy chain"/>
    <property type="match status" value="1"/>
</dbReference>
<dbReference type="Gene3D" id="1.20.5.4820">
    <property type="match status" value="1"/>
</dbReference>
<evidence type="ECO:0000256" key="13">
    <source>
        <dbReference type="ARBA" id="ARBA00023179"/>
    </source>
</evidence>
<evidence type="ECO:0000313" key="25">
    <source>
        <dbReference type="Ensembl" id="ENSAMXP00005017352.1"/>
    </source>
</evidence>
<evidence type="ECO:0000256" key="8">
    <source>
        <dbReference type="ARBA" id="ARBA00022840"/>
    </source>
</evidence>
<dbReference type="InterPro" id="IPR027417">
    <property type="entry name" value="P-loop_NTPase"/>
</dbReference>
<dbReference type="Gene3D" id="1.20.120.720">
    <property type="entry name" value="Myosin VI head, motor domain, U50 subdomain"/>
    <property type="match status" value="1"/>
</dbReference>
<dbReference type="FunFam" id="1.20.5.370:FF:000001">
    <property type="entry name" value="Myosin heavy chain"/>
    <property type="match status" value="1"/>
</dbReference>
<dbReference type="InterPro" id="IPR008989">
    <property type="entry name" value="Myosin_S1_N"/>
</dbReference>
<dbReference type="FunFam" id="1.20.5.340:FF:000013">
    <property type="entry name" value="Myosin heavy chain"/>
    <property type="match status" value="1"/>
</dbReference>
<dbReference type="SMART" id="SM00242">
    <property type="entry name" value="MYSc"/>
    <property type="match status" value="1"/>
</dbReference>
<dbReference type="Gene3D" id="6.10.250.2420">
    <property type="match status" value="1"/>
</dbReference>
<keyword evidence="13" id="KW-0514">Muscle protein</keyword>
<dbReference type="FunFam" id="1.20.5.370:FF:000002">
    <property type="entry name" value="Myosin heavy chain"/>
    <property type="match status" value="1"/>
</dbReference>
<dbReference type="FunFam" id="1.20.5.370:FF:000007">
    <property type="entry name" value="Myosin heavy chain"/>
    <property type="match status" value="1"/>
</dbReference>
<evidence type="ECO:0000313" key="26">
    <source>
        <dbReference type="Proteomes" id="UP000694621"/>
    </source>
</evidence>
<evidence type="ECO:0000256" key="21">
    <source>
        <dbReference type="PROSITE-ProRule" id="PRU00782"/>
    </source>
</evidence>
<evidence type="ECO:0000256" key="3">
    <source>
        <dbReference type="ARBA" id="ARBA00022433"/>
    </source>
</evidence>
<evidence type="ECO:0000256" key="19">
    <source>
        <dbReference type="ARBA" id="ARBA00043207"/>
    </source>
</evidence>
<evidence type="ECO:0000256" key="16">
    <source>
        <dbReference type="ARBA" id="ARBA00039815"/>
    </source>
</evidence>
<dbReference type="GO" id="GO:0030049">
    <property type="term" value="P:muscle filament sliding"/>
    <property type="evidence" value="ECO:0007669"/>
    <property type="project" value="TreeGrafter"/>
</dbReference>
<evidence type="ECO:0000256" key="11">
    <source>
        <dbReference type="ARBA" id="ARBA00023123"/>
    </source>
</evidence>
<dbReference type="GO" id="GO:0000146">
    <property type="term" value="F:microfilament motor activity"/>
    <property type="evidence" value="ECO:0007669"/>
    <property type="project" value="TreeGrafter"/>
</dbReference>
<dbReference type="PROSITE" id="PS51456">
    <property type="entry name" value="MYOSIN_MOTOR"/>
    <property type="match status" value="1"/>
</dbReference>
<evidence type="ECO:0000256" key="10">
    <source>
        <dbReference type="ARBA" id="ARBA00023054"/>
    </source>
</evidence>
<dbReference type="Pfam" id="PF01576">
    <property type="entry name" value="Myosin_tail_1"/>
    <property type="match status" value="2"/>
</dbReference>
<dbReference type="GO" id="GO:0005524">
    <property type="term" value="F:ATP binding"/>
    <property type="evidence" value="ECO:0007669"/>
    <property type="project" value="UniProtKB-UniRule"/>
</dbReference>
<dbReference type="GO" id="GO:0030017">
    <property type="term" value="C:sarcomere"/>
    <property type="evidence" value="ECO:0007669"/>
    <property type="project" value="UniProtKB-SubCell"/>
</dbReference>
<feature type="domain" description="Myosin motor" evidence="23">
    <location>
        <begin position="85"/>
        <end position="779"/>
    </location>
</feature>
<dbReference type="PRINTS" id="PR00193">
    <property type="entry name" value="MYOSINHEAVY"/>
</dbReference>
<protein>
    <recommendedName>
        <fullName evidence="16">Myosin-7</fullName>
    </recommendedName>
    <alternativeName>
        <fullName evidence="17">Myosin heavy chain 7</fullName>
    </alternativeName>
    <alternativeName>
        <fullName evidence="19">Myosin heavy chain slow isoform</fullName>
    </alternativeName>
    <alternativeName>
        <fullName evidence="18">Myosin heavy chain, cardiac muscle beta isoform</fullName>
    </alternativeName>
</protein>
<dbReference type="InterPro" id="IPR001609">
    <property type="entry name" value="Myosin_head_motor_dom-like"/>
</dbReference>
<evidence type="ECO:0000256" key="6">
    <source>
        <dbReference type="ARBA" id="ARBA00022553"/>
    </source>
</evidence>
<dbReference type="PROSITE" id="PS50096">
    <property type="entry name" value="IQ"/>
    <property type="match status" value="1"/>
</dbReference>
<comment type="subcellular location">
    <subcellularLocation>
        <location evidence="1">Cytoplasm</location>
        <location evidence="1">Myofibril</location>
        <location evidence="1">Sarcomere</location>
    </subcellularLocation>
</comment>
<dbReference type="PROSITE" id="PS51844">
    <property type="entry name" value="SH3_LIKE"/>
    <property type="match status" value="1"/>
</dbReference>
<evidence type="ECO:0000259" key="24">
    <source>
        <dbReference type="PROSITE" id="PS51844"/>
    </source>
</evidence>
<keyword evidence="7 21" id="KW-0547">Nucleotide-binding</keyword>
<dbReference type="Pfam" id="PF00063">
    <property type="entry name" value="Myosin_head"/>
    <property type="match status" value="1"/>
</dbReference>
<dbReference type="Proteomes" id="UP000694621">
    <property type="component" value="Unplaced"/>
</dbReference>
<dbReference type="PANTHER" id="PTHR45615:SF1">
    <property type="entry name" value="MYOSIN-7"/>
    <property type="match status" value="1"/>
</dbReference>
<name>A0A8B9HZJ4_ASTMX</name>
<dbReference type="FunFam" id="1.20.120.720:FF:000001">
    <property type="entry name" value="Myosin heavy chain, muscle"/>
    <property type="match status" value="1"/>
</dbReference>
<dbReference type="Ensembl" id="ENSAMXT00005019170.1">
    <property type="protein sequence ID" value="ENSAMXP00005017352.1"/>
    <property type="gene ID" value="ENSAMXG00005008576.1"/>
</dbReference>
<keyword evidence="11 21" id="KW-0518">Myosin</keyword>
<dbReference type="FunFam" id="1.20.5.340:FF:000006">
    <property type="entry name" value="Myosin heavy chain"/>
    <property type="match status" value="1"/>
</dbReference>
<feature type="domain" description="Myosin N-terminal SH3-like" evidence="24">
    <location>
        <begin position="32"/>
        <end position="81"/>
    </location>
</feature>
<evidence type="ECO:0000256" key="9">
    <source>
        <dbReference type="ARBA" id="ARBA00022860"/>
    </source>
</evidence>
<feature type="coiled-coil region" evidence="22">
    <location>
        <begin position="1067"/>
        <end position="1418"/>
    </location>
</feature>
<accession>A0A8B9HZJ4</accession>